<feature type="active site" description="Nucleophile" evidence="7">
    <location>
        <position position="245"/>
    </location>
</feature>
<dbReference type="PRINTS" id="PR02008">
    <property type="entry name" value="RCMTFAMILY"/>
</dbReference>
<dbReference type="PANTHER" id="PTHR22807">
    <property type="entry name" value="NOP2 YEAST -RELATED NOL1/NOP2/FMU SUN DOMAIN-CONTAINING"/>
    <property type="match status" value="1"/>
</dbReference>
<dbReference type="KEGG" id="sth:STH834"/>
<dbReference type="InterPro" id="IPR018314">
    <property type="entry name" value="RsmB/NOL1/NOP2-like_CS"/>
</dbReference>
<dbReference type="eggNOG" id="COG3270">
    <property type="taxonomic scope" value="Bacteria"/>
</dbReference>
<dbReference type="InterPro" id="IPR049560">
    <property type="entry name" value="MeTrfase_RsmB-F_NOP2_cat"/>
</dbReference>
<dbReference type="EMBL" id="AP006840">
    <property type="protein sequence ID" value="BAD39819.1"/>
    <property type="molecule type" value="Genomic_DNA"/>
</dbReference>
<dbReference type="Pfam" id="PF17126">
    <property type="entry name" value="RsmF_methylt_CI"/>
    <property type="match status" value="1"/>
</dbReference>
<reference evidence="9 10" key="1">
    <citation type="journal article" date="2004" name="Nucleic Acids Res.">
        <title>Genome sequence of Symbiobacterium thermophilum, an uncultivable bacterium that depends on microbial commensalism.</title>
        <authorList>
            <person name="Ueda K."/>
            <person name="Yamashita A."/>
            <person name="Ishikawa J."/>
            <person name="Shimada M."/>
            <person name="Watsuji T."/>
            <person name="Morimura K."/>
            <person name="Ikeda H."/>
            <person name="Hattori M."/>
            <person name="Beppu T."/>
        </authorList>
    </citation>
    <scope>NUCLEOTIDE SEQUENCE [LARGE SCALE GENOMIC DNA]</scope>
    <source>
        <strain evidence="10">T / IAM 14863</strain>
    </source>
</reference>
<protein>
    <submittedName>
        <fullName evidence="9">Putative rRNA methylase</fullName>
    </submittedName>
</protein>
<dbReference type="CDD" id="cd21147">
    <property type="entry name" value="RsmF_methylt_CTD1"/>
    <property type="match status" value="1"/>
</dbReference>
<organism evidence="9 10">
    <name type="scientific">Symbiobacterium thermophilum (strain DSM 24528 / JCM 14929 / IAM 14863 / T)</name>
    <dbReference type="NCBI Taxonomy" id="292459"/>
    <lineage>
        <taxon>Bacteria</taxon>
        <taxon>Bacillati</taxon>
        <taxon>Bacillota</taxon>
        <taxon>Clostridia</taxon>
        <taxon>Eubacteriales</taxon>
        <taxon>Symbiobacteriaceae</taxon>
        <taxon>Symbiobacterium</taxon>
    </lineage>
</organism>
<evidence type="ECO:0000256" key="5">
    <source>
        <dbReference type="ARBA" id="ARBA00022691"/>
    </source>
</evidence>
<keyword evidence="4 7" id="KW-0808">Transferase</keyword>
<keyword evidence="3 7" id="KW-0489">Methyltransferase</keyword>
<dbReference type="eggNOG" id="COG0144">
    <property type="taxonomic scope" value="Bacteria"/>
</dbReference>
<dbReference type="GO" id="GO:0008173">
    <property type="term" value="F:RNA methyltransferase activity"/>
    <property type="evidence" value="ECO:0007669"/>
    <property type="project" value="InterPro"/>
</dbReference>
<dbReference type="PANTHER" id="PTHR22807:SF30">
    <property type="entry name" value="28S RRNA (CYTOSINE(4447)-C(5))-METHYLTRANSFERASE-RELATED"/>
    <property type="match status" value="1"/>
</dbReference>
<evidence type="ECO:0000256" key="1">
    <source>
        <dbReference type="ARBA" id="ARBA00007494"/>
    </source>
</evidence>
<feature type="binding site" evidence="7">
    <location>
        <position position="147"/>
    </location>
    <ligand>
        <name>S-adenosyl-L-methionine</name>
        <dbReference type="ChEBI" id="CHEBI:59789"/>
    </ligand>
</feature>
<evidence type="ECO:0000256" key="6">
    <source>
        <dbReference type="ARBA" id="ARBA00022884"/>
    </source>
</evidence>
<dbReference type="PROSITE" id="PS01153">
    <property type="entry name" value="NOL1_NOP2_SUN"/>
    <property type="match status" value="1"/>
</dbReference>
<dbReference type="GO" id="GO:0001510">
    <property type="term" value="P:RNA methylation"/>
    <property type="evidence" value="ECO:0007669"/>
    <property type="project" value="InterPro"/>
</dbReference>
<evidence type="ECO:0000259" key="8">
    <source>
        <dbReference type="PROSITE" id="PS51686"/>
    </source>
</evidence>
<keyword evidence="2" id="KW-0963">Cytoplasm</keyword>
<keyword evidence="10" id="KW-1185">Reference proteome</keyword>
<name>Q67R74_SYMTH</name>
<comment type="caution">
    <text evidence="7">Lacks conserved residue(s) required for the propagation of feature annotation.</text>
</comment>
<gene>
    <name evidence="9" type="ordered locus">STH834</name>
</gene>
<dbReference type="SUPFAM" id="SSF53335">
    <property type="entry name" value="S-adenosyl-L-methionine-dependent methyltransferases"/>
    <property type="match status" value="1"/>
</dbReference>
<dbReference type="InterPro" id="IPR027391">
    <property type="entry name" value="Nol1_Nop2_Fmu_2"/>
</dbReference>
<dbReference type="Pfam" id="PF17125">
    <property type="entry name" value="Methyltr_RsmF_N"/>
    <property type="match status" value="1"/>
</dbReference>
<dbReference type="Gene3D" id="2.30.130.60">
    <property type="match status" value="1"/>
</dbReference>
<dbReference type="Gene3D" id="3.30.70.1170">
    <property type="entry name" value="Sun protein, domain 3"/>
    <property type="match status" value="1"/>
</dbReference>
<feature type="binding site" evidence="7">
    <location>
        <begin position="123"/>
        <end position="129"/>
    </location>
    <ligand>
        <name>S-adenosyl-L-methionine</name>
        <dbReference type="ChEBI" id="CHEBI:59789"/>
    </ligand>
</feature>
<dbReference type="PROSITE" id="PS51686">
    <property type="entry name" value="SAM_MT_RSMB_NOP"/>
    <property type="match status" value="1"/>
</dbReference>
<dbReference type="AlphaFoldDB" id="Q67R74"/>
<dbReference type="InterPro" id="IPR031340">
    <property type="entry name" value="RsmF_methylt_CI"/>
</dbReference>
<dbReference type="CDD" id="cd02440">
    <property type="entry name" value="AdoMet_MTases"/>
    <property type="match status" value="1"/>
</dbReference>
<proteinExistence type="inferred from homology"/>
<evidence type="ECO:0000256" key="7">
    <source>
        <dbReference type="PROSITE-ProRule" id="PRU01023"/>
    </source>
</evidence>
<dbReference type="InterPro" id="IPR031341">
    <property type="entry name" value="Methyltr_RsmF_N"/>
</dbReference>
<dbReference type="InterPro" id="IPR001678">
    <property type="entry name" value="MeTrfase_RsmB-F_NOP2_dom"/>
</dbReference>
<dbReference type="STRING" id="292459.STH834"/>
<evidence type="ECO:0000256" key="3">
    <source>
        <dbReference type="ARBA" id="ARBA00022603"/>
    </source>
</evidence>
<evidence type="ECO:0000256" key="2">
    <source>
        <dbReference type="ARBA" id="ARBA00022490"/>
    </source>
</evidence>
<evidence type="ECO:0000313" key="10">
    <source>
        <dbReference type="Proteomes" id="UP000000417"/>
    </source>
</evidence>
<dbReference type="Pfam" id="PF13636">
    <property type="entry name" value="Methyltranf_PUA"/>
    <property type="match status" value="1"/>
</dbReference>
<dbReference type="HOGENOM" id="CLU_005316_6_1_9"/>
<evidence type="ECO:0000313" key="9">
    <source>
        <dbReference type="EMBL" id="BAD39819.1"/>
    </source>
</evidence>
<dbReference type="InterPro" id="IPR029063">
    <property type="entry name" value="SAM-dependent_MTases_sf"/>
</dbReference>
<keyword evidence="5 7" id="KW-0949">S-adenosyl-L-methionine</keyword>
<dbReference type="Gene3D" id="3.40.50.150">
    <property type="entry name" value="Vaccinia Virus protein VP39"/>
    <property type="match status" value="1"/>
</dbReference>
<dbReference type="Proteomes" id="UP000000417">
    <property type="component" value="Chromosome"/>
</dbReference>
<feature type="domain" description="SAM-dependent MTase RsmB/NOP-type" evidence="8">
    <location>
        <begin position="36"/>
        <end position="320"/>
    </location>
</feature>
<evidence type="ECO:0000256" key="4">
    <source>
        <dbReference type="ARBA" id="ARBA00022679"/>
    </source>
</evidence>
<comment type="similarity">
    <text evidence="1 7">Belongs to the class I-like SAM-binding methyltransferase superfamily. RsmB/NOP family.</text>
</comment>
<dbReference type="GO" id="GO:0003723">
    <property type="term" value="F:RNA binding"/>
    <property type="evidence" value="ECO:0007669"/>
    <property type="project" value="UniProtKB-UniRule"/>
</dbReference>
<keyword evidence="6 7" id="KW-0694">RNA-binding</keyword>
<feature type="binding site" evidence="7">
    <location>
        <position position="192"/>
    </location>
    <ligand>
        <name>S-adenosyl-L-methionine</name>
        <dbReference type="ChEBI" id="CHEBI:59789"/>
    </ligand>
</feature>
<accession>Q67R74</accession>
<dbReference type="OrthoDB" id="9810297at2"/>
<dbReference type="InterPro" id="IPR023267">
    <property type="entry name" value="RCMT"/>
</dbReference>
<sequence>MFESPDKGVVGLEDRALPQPFVARMSALLQDEFPAFLATYSSPPERGIRANRLKIAREELAERMGLTAEPVPWNPDGLYCPPSLRPGWHPYHAAGLYYGQEPSAMVVAPLVGARPGERVLDLAAAPGGKTTQLAAQMENRGLLVANEVDPGRVRALVENLERLGITCAAVVSERPERLAERLPGFFDRVLVDAPCSGEGMFRKTPEVRDRWRPDMPEACARVQGEILNSAVELLRPGGRLVYSTCTFAPEENEEVLLQLLTRRADLRMLPLPPVPGIAPGRPEWTRDPARAATVGVGLAGRLWPHRVRGEGHFVAVLERVADGAGRQRPPLRRDWQRPSKEALADFRTFCRETLTPAGQDALPPEAELRQHGEWLFAPPADSRALVGMHVVRAGLQLGRALRGRFEPSHPLALALRPGHVQRVRDLAAGSPELLAYLRGETLPAGGERGWTLVTVDGFPLGWAKAANGILKNHYPKVLRWDAGAPEPIDPES</sequence>
<dbReference type="Pfam" id="PF01189">
    <property type="entry name" value="Methyltr_RsmB-F"/>
    <property type="match status" value="1"/>
</dbReference>